<dbReference type="Proteomes" id="UP001203036">
    <property type="component" value="Unassembled WGS sequence"/>
</dbReference>
<reference evidence="1" key="1">
    <citation type="submission" date="2022-06" db="EMBL/GenBank/DDBJ databases">
        <title>Lutimaribacter sp. EGI FJ00013, a novel bacterium isolated from a salt lake sediment enrichment.</title>
        <authorList>
            <person name="Gao L."/>
            <person name="Fang B.-Z."/>
            <person name="Li W.-J."/>
        </authorList>
    </citation>
    <scope>NUCLEOTIDE SEQUENCE</scope>
    <source>
        <strain evidence="1">EGI FJ00013</strain>
    </source>
</reference>
<accession>A0ACC5ZU83</accession>
<gene>
    <name evidence="1" type="ORF">M8744_07095</name>
</gene>
<proteinExistence type="predicted"/>
<comment type="caution">
    <text evidence="1">The sequence shown here is derived from an EMBL/GenBank/DDBJ whole genome shotgun (WGS) entry which is preliminary data.</text>
</comment>
<evidence type="ECO:0000313" key="1">
    <source>
        <dbReference type="EMBL" id="MCM2561904.1"/>
    </source>
</evidence>
<sequence length="361" mass="39939">MNGASGEDSDKTHEPTPRKLEEARKKGEVARSQDLSVSAAYGGLLLALLLTGASSVEALGMLFRSLIEHADGWREVFFNGSASRPAKGLIVQSMAAIAPWFVTPAALVLLTVIAQRAFIVTPSKLVPKLNRISLIANAKNKFGRGGLFEFAKSFAKLVIYSIVLFVFLNARLEEMSASVQTSPGIAMTMLGRLCIEFLFVALVVALVLGGIDYLWQWHEHMRKNRMSHKEMRDEHKDTEGDPQMKQTRRHKAQEIASRRMMQDVPRADVIIVNPTHYAVALKWSRAPGSAPECVAKGVDEIARRIREIGFENGVPVQSDPPTARALYASVEIGEEIAPEHYRAVAAAIRFADGLRQKVRRR</sequence>
<keyword evidence="1" id="KW-0969">Cilium</keyword>
<keyword evidence="1" id="KW-0282">Flagellum</keyword>
<keyword evidence="2" id="KW-1185">Reference proteome</keyword>
<name>A0ACC5ZU83_9RHOB</name>
<protein>
    <submittedName>
        <fullName evidence="1">Flagellar type III secretion system protein FlhB</fullName>
    </submittedName>
</protein>
<evidence type="ECO:0000313" key="2">
    <source>
        <dbReference type="Proteomes" id="UP001203036"/>
    </source>
</evidence>
<keyword evidence="1" id="KW-0966">Cell projection</keyword>
<dbReference type="EMBL" id="JAMQGO010000003">
    <property type="protein sequence ID" value="MCM2561904.1"/>
    <property type="molecule type" value="Genomic_DNA"/>
</dbReference>
<organism evidence="1 2">
    <name type="scientific">Lutimaribacter degradans</name>
    <dbReference type="NCBI Taxonomy" id="2945989"/>
    <lineage>
        <taxon>Bacteria</taxon>
        <taxon>Pseudomonadati</taxon>
        <taxon>Pseudomonadota</taxon>
        <taxon>Alphaproteobacteria</taxon>
        <taxon>Rhodobacterales</taxon>
        <taxon>Roseobacteraceae</taxon>
        <taxon>Lutimaribacter</taxon>
    </lineage>
</organism>